<keyword evidence="2" id="KW-1185">Reference proteome</keyword>
<reference evidence="1 2" key="1">
    <citation type="journal article" date="2018" name="Nat. Ecol. Evol.">
        <title>Pezizomycetes genomes reveal the molecular basis of ectomycorrhizal truffle lifestyle.</title>
        <authorList>
            <person name="Murat C."/>
            <person name="Payen T."/>
            <person name="Noel B."/>
            <person name="Kuo A."/>
            <person name="Morin E."/>
            <person name="Chen J."/>
            <person name="Kohler A."/>
            <person name="Krizsan K."/>
            <person name="Balestrini R."/>
            <person name="Da Silva C."/>
            <person name="Montanini B."/>
            <person name="Hainaut M."/>
            <person name="Levati E."/>
            <person name="Barry K.W."/>
            <person name="Belfiori B."/>
            <person name="Cichocki N."/>
            <person name="Clum A."/>
            <person name="Dockter R.B."/>
            <person name="Fauchery L."/>
            <person name="Guy J."/>
            <person name="Iotti M."/>
            <person name="Le Tacon F."/>
            <person name="Lindquist E.A."/>
            <person name="Lipzen A."/>
            <person name="Malagnac F."/>
            <person name="Mello A."/>
            <person name="Molinier V."/>
            <person name="Miyauchi S."/>
            <person name="Poulain J."/>
            <person name="Riccioni C."/>
            <person name="Rubini A."/>
            <person name="Sitrit Y."/>
            <person name="Splivallo R."/>
            <person name="Traeger S."/>
            <person name="Wang M."/>
            <person name="Zifcakova L."/>
            <person name="Wipf D."/>
            <person name="Zambonelli A."/>
            <person name="Paolocci F."/>
            <person name="Nowrousian M."/>
            <person name="Ottonello S."/>
            <person name="Baldrian P."/>
            <person name="Spatafora J.W."/>
            <person name="Henrissat B."/>
            <person name="Nagy L.G."/>
            <person name="Aury J.M."/>
            <person name="Wincker P."/>
            <person name="Grigoriev I.V."/>
            <person name="Bonfante P."/>
            <person name="Martin F.M."/>
        </authorList>
    </citation>
    <scope>NUCLEOTIDE SEQUENCE [LARGE SCALE GENOMIC DNA]</scope>
    <source>
        <strain evidence="1 2">120613-1</strain>
    </source>
</reference>
<evidence type="ECO:0000313" key="2">
    <source>
        <dbReference type="Proteomes" id="UP000276215"/>
    </source>
</evidence>
<dbReference type="Proteomes" id="UP000276215">
    <property type="component" value="Unassembled WGS sequence"/>
</dbReference>
<protein>
    <submittedName>
        <fullName evidence="1">Uncharacterized protein</fullName>
    </submittedName>
</protein>
<dbReference type="EMBL" id="ML120354">
    <property type="protein sequence ID" value="RPB05241.1"/>
    <property type="molecule type" value="Genomic_DNA"/>
</dbReference>
<sequence>MWELTDMAIFETENAEAFHRWSVSDCRILTTSYVGDAYYRFHLKKGDLIHYVFWKVGLSLPTIGSSDSESDTKGFGDLEIEDWHNDYPVVDATADLPVDNDNTIEFV</sequence>
<organism evidence="1 2">
    <name type="scientific">Choiromyces venosus 120613-1</name>
    <dbReference type="NCBI Taxonomy" id="1336337"/>
    <lineage>
        <taxon>Eukaryota</taxon>
        <taxon>Fungi</taxon>
        <taxon>Dikarya</taxon>
        <taxon>Ascomycota</taxon>
        <taxon>Pezizomycotina</taxon>
        <taxon>Pezizomycetes</taxon>
        <taxon>Pezizales</taxon>
        <taxon>Tuberaceae</taxon>
        <taxon>Choiromyces</taxon>
    </lineage>
</organism>
<dbReference type="OrthoDB" id="5427804at2759"/>
<accession>A0A3N4K9W8</accession>
<name>A0A3N4K9W8_9PEZI</name>
<proteinExistence type="predicted"/>
<gene>
    <name evidence="1" type="ORF">L873DRAFT_1909115</name>
</gene>
<evidence type="ECO:0000313" key="1">
    <source>
        <dbReference type="EMBL" id="RPB05241.1"/>
    </source>
</evidence>
<dbReference type="AlphaFoldDB" id="A0A3N4K9W8"/>